<dbReference type="InterPro" id="IPR050604">
    <property type="entry name" value="PDZ-LIM_domain"/>
</dbReference>
<dbReference type="GO" id="GO:0007507">
    <property type="term" value="P:heart development"/>
    <property type="evidence" value="ECO:0007669"/>
    <property type="project" value="TreeGrafter"/>
</dbReference>
<dbReference type="Ensembl" id="ENSGACT00000072126.1">
    <property type="protein sequence ID" value="ENSGACP00000046358.1"/>
    <property type="gene ID" value="ENSGACG00000034894.1"/>
</dbReference>
<keyword evidence="3" id="KW-1185">Reference proteome</keyword>
<reference evidence="2" key="2">
    <citation type="submission" date="2025-08" db="UniProtKB">
        <authorList>
            <consortium name="Ensembl"/>
        </authorList>
    </citation>
    <scope>IDENTIFICATION</scope>
</reference>
<name>A0AAQ4Q7N2_GASAC</name>
<dbReference type="GO" id="GO:0003779">
    <property type="term" value="F:actin binding"/>
    <property type="evidence" value="ECO:0007669"/>
    <property type="project" value="TreeGrafter"/>
</dbReference>
<dbReference type="Proteomes" id="UP000007635">
    <property type="component" value="Chromosome VI"/>
</dbReference>
<reference evidence="2 3" key="1">
    <citation type="journal article" date="2021" name="G3 (Bethesda)">
        <title>Improved contiguity of the threespine stickleback genome using long-read sequencing.</title>
        <authorList>
            <person name="Nath S."/>
            <person name="Shaw D.E."/>
            <person name="White M.A."/>
        </authorList>
    </citation>
    <scope>NUCLEOTIDE SEQUENCE [LARGE SCALE GENOMIC DNA]</scope>
    <source>
        <strain evidence="2 3">Lake Benthic</strain>
    </source>
</reference>
<evidence type="ECO:0000313" key="2">
    <source>
        <dbReference type="Ensembl" id="ENSGACP00000046358.1"/>
    </source>
</evidence>
<dbReference type="GO" id="GO:0031941">
    <property type="term" value="C:filamentous actin"/>
    <property type="evidence" value="ECO:0007669"/>
    <property type="project" value="TreeGrafter"/>
</dbReference>
<evidence type="ECO:0000313" key="3">
    <source>
        <dbReference type="Proteomes" id="UP000007635"/>
    </source>
</evidence>
<protein>
    <submittedName>
        <fullName evidence="2">Uncharacterized protein</fullName>
    </submittedName>
</protein>
<proteinExistence type="predicted"/>
<organism evidence="2 3">
    <name type="scientific">Gasterosteus aculeatus aculeatus</name>
    <name type="common">three-spined stickleback</name>
    <dbReference type="NCBI Taxonomy" id="481459"/>
    <lineage>
        <taxon>Eukaryota</taxon>
        <taxon>Metazoa</taxon>
        <taxon>Chordata</taxon>
        <taxon>Craniata</taxon>
        <taxon>Vertebrata</taxon>
        <taxon>Euteleostomi</taxon>
        <taxon>Actinopterygii</taxon>
        <taxon>Neopterygii</taxon>
        <taxon>Teleostei</taxon>
        <taxon>Neoteleostei</taxon>
        <taxon>Acanthomorphata</taxon>
        <taxon>Eupercaria</taxon>
        <taxon>Perciformes</taxon>
        <taxon>Cottioidei</taxon>
        <taxon>Gasterosteales</taxon>
        <taxon>Gasterosteidae</taxon>
        <taxon>Gasterosteus</taxon>
    </lineage>
</organism>
<reference evidence="2" key="3">
    <citation type="submission" date="2025-09" db="UniProtKB">
        <authorList>
            <consortium name="Ensembl"/>
        </authorList>
    </citation>
    <scope>IDENTIFICATION</scope>
</reference>
<dbReference type="GeneTree" id="ENSGT00940000154877"/>
<keyword evidence="1" id="KW-0440">LIM domain</keyword>
<dbReference type="GO" id="GO:0061061">
    <property type="term" value="P:muscle structure development"/>
    <property type="evidence" value="ECO:0007669"/>
    <property type="project" value="TreeGrafter"/>
</dbReference>
<evidence type="ECO:0000256" key="1">
    <source>
        <dbReference type="ARBA" id="ARBA00023038"/>
    </source>
</evidence>
<keyword evidence="1" id="KW-0862">Zinc</keyword>
<keyword evidence="1" id="KW-0479">Metal-binding</keyword>
<dbReference type="GO" id="GO:0005912">
    <property type="term" value="C:adherens junction"/>
    <property type="evidence" value="ECO:0007669"/>
    <property type="project" value="TreeGrafter"/>
</dbReference>
<accession>A0AAQ4Q7N2</accession>
<dbReference type="GO" id="GO:0001725">
    <property type="term" value="C:stress fiber"/>
    <property type="evidence" value="ECO:0007669"/>
    <property type="project" value="TreeGrafter"/>
</dbReference>
<dbReference type="PANTHER" id="PTHR24214">
    <property type="entry name" value="PDZ AND LIM DOMAIN PROTEIN ZASP"/>
    <property type="match status" value="1"/>
</dbReference>
<dbReference type="GO" id="GO:0051371">
    <property type="term" value="F:muscle alpha-actinin binding"/>
    <property type="evidence" value="ECO:0007669"/>
    <property type="project" value="TreeGrafter"/>
</dbReference>
<dbReference type="PANTHER" id="PTHR24214:SF9">
    <property type="entry name" value="LIM DOMAIN-BINDING PROTEIN 3"/>
    <property type="match status" value="1"/>
</dbReference>
<dbReference type="Gene3D" id="2.10.110.10">
    <property type="entry name" value="Cysteine Rich Protein"/>
    <property type="match status" value="1"/>
</dbReference>
<sequence length="80" mass="8860">MSLADVSFVEEQNNVYCENCYEEFFAPTCARCNTKIMGITSHSSAPSVMAVSSLWRRVISSSRRWATPGTTPASSVRFAM</sequence>
<dbReference type="AlphaFoldDB" id="A0AAQ4Q7N2"/>
<dbReference type="GO" id="GO:0030018">
    <property type="term" value="C:Z disc"/>
    <property type="evidence" value="ECO:0007669"/>
    <property type="project" value="TreeGrafter"/>
</dbReference>
<dbReference type="GO" id="GO:0030036">
    <property type="term" value="P:actin cytoskeleton organization"/>
    <property type="evidence" value="ECO:0007669"/>
    <property type="project" value="TreeGrafter"/>
</dbReference>
<dbReference type="SUPFAM" id="SSF57716">
    <property type="entry name" value="Glucocorticoid receptor-like (DNA-binding domain)"/>
    <property type="match status" value="1"/>
</dbReference>